<evidence type="ECO:0000256" key="5">
    <source>
        <dbReference type="ARBA" id="ARBA00022989"/>
    </source>
</evidence>
<dbReference type="GO" id="GO:0005886">
    <property type="term" value="C:plasma membrane"/>
    <property type="evidence" value="ECO:0007669"/>
    <property type="project" value="UniProtKB-SubCell"/>
</dbReference>
<accession>A0A9D8KWQ1</accession>
<dbReference type="EMBL" id="JAFKMG010000751">
    <property type="protein sequence ID" value="MBN8799323.1"/>
    <property type="molecule type" value="Genomic_DNA"/>
</dbReference>
<evidence type="ECO:0000313" key="9">
    <source>
        <dbReference type="EMBL" id="MBN8799323.1"/>
    </source>
</evidence>
<protein>
    <submittedName>
        <fullName evidence="9">Mechanosensitive ion channel</fullName>
    </submittedName>
</protein>
<gene>
    <name evidence="9" type="ORF">J0H45_08195</name>
</gene>
<keyword evidence="3" id="KW-1003">Cell membrane</keyword>
<keyword evidence="6" id="KW-0472">Membrane</keyword>
<evidence type="ECO:0000256" key="6">
    <source>
        <dbReference type="ARBA" id="ARBA00023136"/>
    </source>
</evidence>
<name>A0A9D8KWQ1_9GAMM</name>
<keyword evidence="4" id="KW-0812">Transmembrane</keyword>
<organism evidence="9 10">
    <name type="scientific">Stenotrophomonas nitritireducens</name>
    <dbReference type="NCBI Taxonomy" id="83617"/>
    <lineage>
        <taxon>Bacteria</taxon>
        <taxon>Pseudomonadati</taxon>
        <taxon>Pseudomonadota</taxon>
        <taxon>Gammaproteobacteria</taxon>
        <taxon>Lysobacterales</taxon>
        <taxon>Lysobacteraceae</taxon>
        <taxon>Stenotrophomonas</taxon>
    </lineage>
</organism>
<dbReference type="GO" id="GO:0008381">
    <property type="term" value="F:mechanosensitive monoatomic ion channel activity"/>
    <property type="evidence" value="ECO:0007669"/>
    <property type="project" value="UniProtKB-ARBA"/>
</dbReference>
<proteinExistence type="inferred from homology"/>
<dbReference type="Gene3D" id="2.30.30.60">
    <property type="match status" value="1"/>
</dbReference>
<dbReference type="SUPFAM" id="SSF50182">
    <property type="entry name" value="Sm-like ribonucleoproteins"/>
    <property type="match status" value="1"/>
</dbReference>
<feature type="domain" description="Mechanosensitive ion channel MscS C-terminal" evidence="8">
    <location>
        <begin position="102"/>
        <end position="183"/>
    </location>
</feature>
<dbReference type="Pfam" id="PF00924">
    <property type="entry name" value="MS_channel_2nd"/>
    <property type="match status" value="1"/>
</dbReference>
<dbReference type="InterPro" id="IPR006685">
    <property type="entry name" value="MscS_channel_2nd"/>
</dbReference>
<evidence type="ECO:0000259" key="7">
    <source>
        <dbReference type="Pfam" id="PF00924"/>
    </source>
</evidence>
<dbReference type="SUPFAM" id="SSF82689">
    <property type="entry name" value="Mechanosensitive channel protein MscS (YggB), C-terminal domain"/>
    <property type="match status" value="1"/>
</dbReference>
<dbReference type="InterPro" id="IPR023408">
    <property type="entry name" value="MscS_beta-dom_sf"/>
</dbReference>
<dbReference type="PANTHER" id="PTHR30347">
    <property type="entry name" value="POTASSIUM CHANNEL RELATED"/>
    <property type="match status" value="1"/>
</dbReference>
<dbReference type="Gene3D" id="1.10.287.1260">
    <property type="match status" value="1"/>
</dbReference>
<comment type="caution">
    <text evidence="9">The sequence shown here is derived from an EMBL/GenBank/DDBJ whole genome shotgun (WGS) entry which is preliminary data.</text>
</comment>
<dbReference type="InterPro" id="IPR049278">
    <property type="entry name" value="MS_channel_C"/>
</dbReference>
<evidence type="ECO:0000256" key="4">
    <source>
        <dbReference type="ARBA" id="ARBA00022692"/>
    </source>
</evidence>
<reference evidence="9" key="1">
    <citation type="submission" date="2021-02" db="EMBL/GenBank/DDBJ databases">
        <title>Thiocyanate and organic carbon inputs drive convergent selection for specific autotrophic Afipia and Thiobacillus strains within complex microbiomes.</title>
        <authorList>
            <person name="Huddy R.J."/>
            <person name="Sachdeva R."/>
            <person name="Kadzinga F."/>
            <person name="Kantor R.S."/>
            <person name="Harrison S.T.L."/>
            <person name="Banfield J.F."/>
        </authorList>
    </citation>
    <scope>NUCLEOTIDE SEQUENCE</scope>
    <source>
        <strain evidence="9">SCN18_10_11_15_R1_P_69_7</strain>
    </source>
</reference>
<sequence length="205" mass="21659">AVLWALATLGIGFEKLALLASALSVGIGFGLQAITQNFVSGLILLAERPVKIGDQEGDIRRISVRSTEIQVGDKSTLIVPNSELITKTIRNMTMANALGRIQIQFSVPLGTDVGQVRQLLLDIFAGNEKVLAEPAPSVFIDSIGGGLVALNCFAYVSSPRSVYGARSEVLFELLRQLAAHGIPLSTPTDVRLVRGAVPPEADVAG</sequence>
<dbReference type="PANTHER" id="PTHR30347:SF9">
    <property type="entry name" value="MINICONDUCTANCE MECHANOSENSITIVE CHANNEL MSCM"/>
    <property type="match status" value="1"/>
</dbReference>
<evidence type="ECO:0000256" key="1">
    <source>
        <dbReference type="ARBA" id="ARBA00004651"/>
    </source>
</evidence>
<evidence type="ECO:0000256" key="2">
    <source>
        <dbReference type="ARBA" id="ARBA00008017"/>
    </source>
</evidence>
<dbReference type="InterPro" id="IPR011066">
    <property type="entry name" value="MscS_channel_C_sf"/>
</dbReference>
<dbReference type="Pfam" id="PF21082">
    <property type="entry name" value="MS_channel_3rd"/>
    <property type="match status" value="1"/>
</dbReference>
<feature type="domain" description="Mechanosensitive ion channel MscS" evidence="7">
    <location>
        <begin position="34"/>
        <end position="93"/>
    </location>
</feature>
<dbReference type="InterPro" id="IPR010920">
    <property type="entry name" value="LSM_dom_sf"/>
</dbReference>
<feature type="non-terminal residue" evidence="9">
    <location>
        <position position="1"/>
    </location>
</feature>
<dbReference type="InterPro" id="IPR052702">
    <property type="entry name" value="MscS-like_channel"/>
</dbReference>
<dbReference type="Gene3D" id="3.30.70.100">
    <property type="match status" value="1"/>
</dbReference>
<dbReference type="Proteomes" id="UP000664815">
    <property type="component" value="Unassembled WGS sequence"/>
</dbReference>
<keyword evidence="5" id="KW-1133">Transmembrane helix</keyword>
<comment type="subcellular location">
    <subcellularLocation>
        <location evidence="1">Cell membrane</location>
        <topology evidence="1">Multi-pass membrane protein</topology>
    </subcellularLocation>
</comment>
<dbReference type="AlphaFoldDB" id="A0A9D8KWQ1"/>
<evidence type="ECO:0000256" key="3">
    <source>
        <dbReference type="ARBA" id="ARBA00022475"/>
    </source>
</evidence>
<evidence type="ECO:0000313" key="10">
    <source>
        <dbReference type="Proteomes" id="UP000664815"/>
    </source>
</evidence>
<evidence type="ECO:0000259" key="8">
    <source>
        <dbReference type="Pfam" id="PF21082"/>
    </source>
</evidence>
<comment type="similarity">
    <text evidence="2">Belongs to the MscS (TC 1.A.23) family.</text>
</comment>